<accession>A0A4R6BTE5</accession>
<evidence type="ECO:0000313" key="2">
    <source>
        <dbReference type="EMBL" id="TDM07922.1"/>
    </source>
</evidence>
<dbReference type="CDD" id="cd06587">
    <property type="entry name" value="VOC"/>
    <property type="match status" value="1"/>
</dbReference>
<dbReference type="InterPro" id="IPR004360">
    <property type="entry name" value="Glyas_Fos-R_dOase_dom"/>
</dbReference>
<dbReference type="PANTHER" id="PTHR36503:SF1">
    <property type="entry name" value="BLR2520 PROTEIN"/>
    <property type="match status" value="1"/>
</dbReference>
<organism evidence="2 3">
    <name type="scientific">Macrococcus lamae</name>
    <dbReference type="NCBI Taxonomy" id="198484"/>
    <lineage>
        <taxon>Bacteria</taxon>
        <taxon>Bacillati</taxon>
        <taxon>Bacillota</taxon>
        <taxon>Bacilli</taxon>
        <taxon>Bacillales</taxon>
        <taxon>Staphylococcaceae</taxon>
        <taxon>Macrococcus</taxon>
    </lineage>
</organism>
<dbReference type="AlphaFoldDB" id="A0A4R6BTE5"/>
<evidence type="ECO:0000313" key="3">
    <source>
        <dbReference type="Proteomes" id="UP000294802"/>
    </source>
</evidence>
<sequence length="123" mass="14164">MNLGHFSLSLEVKDIYASLEFYNKLGFKQIMGNLDQKWCVIRNGDCTIGLFQGMFDSHLLTFNPKWHSNFKEDADAPDIREIESDLRANGIEPVKSFEYDSQGPAHFVIEDPDGNTIMFEQHF</sequence>
<name>A0A4R6BTE5_9STAP</name>
<evidence type="ECO:0000259" key="1">
    <source>
        <dbReference type="Pfam" id="PF00903"/>
    </source>
</evidence>
<keyword evidence="3" id="KW-1185">Reference proteome</keyword>
<dbReference type="EMBL" id="SCWB01000012">
    <property type="protein sequence ID" value="TDM07922.1"/>
    <property type="molecule type" value="Genomic_DNA"/>
</dbReference>
<dbReference type="RefSeq" id="WP_133444117.1">
    <property type="nucleotide sequence ID" value="NZ_SCWB01000012.1"/>
</dbReference>
<reference evidence="2 3" key="1">
    <citation type="submission" date="2019-01" db="EMBL/GenBank/DDBJ databases">
        <title>Draft genome sequences of the type strains of six Macrococcus species.</title>
        <authorList>
            <person name="Mazhar S."/>
            <person name="Altermann E."/>
            <person name="Hill C."/>
            <person name="Mcauliffe O."/>
        </authorList>
    </citation>
    <scope>NUCLEOTIDE SEQUENCE [LARGE SCALE GENOMIC DNA]</scope>
    <source>
        <strain evidence="2 3">CCM4815</strain>
    </source>
</reference>
<dbReference type="Proteomes" id="UP000294802">
    <property type="component" value="Unassembled WGS sequence"/>
</dbReference>
<dbReference type="InterPro" id="IPR029068">
    <property type="entry name" value="Glyas_Bleomycin-R_OHBP_Dase"/>
</dbReference>
<dbReference type="Gene3D" id="3.10.180.10">
    <property type="entry name" value="2,3-Dihydroxybiphenyl 1,2-Dioxygenase, domain 1"/>
    <property type="match status" value="1"/>
</dbReference>
<protein>
    <submittedName>
        <fullName evidence="2">VOC family protein</fullName>
    </submittedName>
</protein>
<gene>
    <name evidence="2" type="ORF">ERX29_07675</name>
</gene>
<dbReference type="Pfam" id="PF00903">
    <property type="entry name" value="Glyoxalase"/>
    <property type="match status" value="1"/>
</dbReference>
<feature type="domain" description="Glyoxalase/fosfomycin resistance/dioxygenase" evidence="1">
    <location>
        <begin position="5"/>
        <end position="119"/>
    </location>
</feature>
<dbReference type="PANTHER" id="PTHR36503">
    <property type="entry name" value="BLR2520 PROTEIN"/>
    <property type="match status" value="1"/>
</dbReference>
<proteinExistence type="predicted"/>
<dbReference type="SUPFAM" id="SSF54593">
    <property type="entry name" value="Glyoxalase/Bleomycin resistance protein/Dihydroxybiphenyl dioxygenase"/>
    <property type="match status" value="1"/>
</dbReference>
<dbReference type="OrthoDB" id="9796521at2"/>
<comment type="caution">
    <text evidence="2">The sequence shown here is derived from an EMBL/GenBank/DDBJ whole genome shotgun (WGS) entry which is preliminary data.</text>
</comment>